<dbReference type="EMBL" id="BAABDD010000001">
    <property type="protein sequence ID" value="GAA3725676.1"/>
    <property type="molecule type" value="Genomic_DNA"/>
</dbReference>
<evidence type="ECO:0000256" key="1">
    <source>
        <dbReference type="ARBA" id="ARBA00012417"/>
    </source>
</evidence>
<dbReference type="Proteomes" id="UP001500908">
    <property type="component" value="Unassembled WGS sequence"/>
</dbReference>
<dbReference type="EC" id="2.7.7.7" evidence="1"/>
<evidence type="ECO:0000256" key="3">
    <source>
        <dbReference type="ARBA" id="ARBA00049244"/>
    </source>
</evidence>
<dbReference type="PANTHER" id="PTHR10133:SF27">
    <property type="entry name" value="DNA POLYMERASE NU"/>
    <property type="match status" value="1"/>
</dbReference>
<reference evidence="7" key="1">
    <citation type="journal article" date="2019" name="Int. J. Syst. Evol. Microbiol.">
        <title>The Global Catalogue of Microorganisms (GCM) 10K type strain sequencing project: providing services to taxonomists for standard genome sequencing and annotation.</title>
        <authorList>
            <consortium name="The Broad Institute Genomics Platform"/>
            <consortium name="The Broad Institute Genome Sequencing Center for Infectious Disease"/>
            <person name="Wu L."/>
            <person name="Ma J."/>
        </authorList>
    </citation>
    <scope>NUCLEOTIDE SEQUENCE [LARGE SCALE GENOMIC DNA]</scope>
    <source>
        <strain evidence="7">JCM 17137</strain>
    </source>
</reference>
<evidence type="ECO:0000256" key="2">
    <source>
        <dbReference type="ARBA" id="ARBA00022705"/>
    </source>
</evidence>
<dbReference type="Gene3D" id="3.30.70.370">
    <property type="match status" value="1"/>
</dbReference>
<dbReference type="InterPro" id="IPR001098">
    <property type="entry name" value="DNA-dir_DNA_pol_A_palm_dom"/>
</dbReference>
<keyword evidence="6" id="KW-0378">Hydrolase</keyword>
<comment type="caution">
    <text evidence="6">The sequence shown here is derived from an EMBL/GenBank/DDBJ whole genome shotgun (WGS) entry which is preliminary data.</text>
</comment>
<comment type="catalytic activity">
    <reaction evidence="3">
        <text>DNA(n) + a 2'-deoxyribonucleoside 5'-triphosphate = DNA(n+1) + diphosphate</text>
        <dbReference type="Rhea" id="RHEA:22508"/>
        <dbReference type="Rhea" id="RHEA-COMP:17339"/>
        <dbReference type="Rhea" id="RHEA-COMP:17340"/>
        <dbReference type="ChEBI" id="CHEBI:33019"/>
        <dbReference type="ChEBI" id="CHEBI:61560"/>
        <dbReference type="ChEBI" id="CHEBI:173112"/>
        <dbReference type="EC" id="2.7.7.7"/>
    </reaction>
</comment>
<protein>
    <recommendedName>
        <fullName evidence="1">DNA-directed DNA polymerase</fullName>
        <ecNumber evidence="1">2.7.7.7</ecNumber>
    </recommendedName>
</protein>
<dbReference type="PANTHER" id="PTHR10133">
    <property type="entry name" value="DNA POLYMERASE I"/>
    <property type="match status" value="1"/>
</dbReference>
<keyword evidence="6" id="KW-0540">Nuclease</keyword>
<evidence type="ECO:0000313" key="6">
    <source>
        <dbReference type="EMBL" id="GAA3725676.1"/>
    </source>
</evidence>
<keyword evidence="2" id="KW-0235">DNA replication</keyword>
<dbReference type="SMART" id="SM00482">
    <property type="entry name" value="POLAc"/>
    <property type="match status" value="1"/>
</dbReference>
<dbReference type="SUPFAM" id="SSF56672">
    <property type="entry name" value="DNA/RNA polymerases"/>
    <property type="match status" value="1"/>
</dbReference>
<sequence length="565" mass="62047">MRIAVVPDGEGGGRLCELGSDAVSPGDFWHVSDLAGVIADYEAHSAEPPRWVWSATEDVYPPLVEHMLRVGRCHDVTLVEALLLGYEGHFGQGRSLGAAWARLHGREAPVEPGHREAMVAPRPPMLFTPDRSLLPAGVDQLAALVEVHADQLRRIASVEHPERFALLAAVESAGALTAVEMSNDGVPWRADVHDELLTQHLGPRPLGGGRPPVLVELEERINEAFGLGRSVNPDSPAQVLEAFQEIGYPLPSTRSWVLSRVDHPVVPLLLRYKELSRLYTSHGWAWLERWVRHGRFRPDYVVGGVVSGRWATRGGGAQQIPKLVRRAVIADPGWRLVTVDAGQLEPRILAAVSGDRRLAEAAADSDLYTWLAGAFGGDRDRAKLAVLAAMYGQREGDAAASLRTMRRFFPRAMEYLDNAARAGKQGRLVRSWLGRTCPPPSPLWQRSGGASPRQPPSAHGVPSRAVAERGRFTRNFVIQATAAEWALVFMAGVRRRLSEIEASPAAPQLVFFQHDELVLHVPQTLVSETVAALREAELETRRLLFGRVDLRFPLDIAIVECYADA</sequence>
<dbReference type="Gene3D" id="1.20.1060.10">
    <property type="entry name" value="Taq DNA Polymerase, Chain T, domain 4"/>
    <property type="match status" value="1"/>
</dbReference>
<evidence type="ECO:0000259" key="5">
    <source>
        <dbReference type="SMART" id="SM00482"/>
    </source>
</evidence>
<dbReference type="CDD" id="cd06444">
    <property type="entry name" value="DNA_pol_A"/>
    <property type="match status" value="1"/>
</dbReference>
<name>A0ABP7EX81_9ACTN</name>
<dbReference type="RefSeq" id="WP_344966442.1">
    <property type="nucleotide sequence ID" value="NZ_BAABDD010000001.1"/>
</dbReference>
<organism evidence="6 7">
    <name type="scientific">Salinactinospora qingdaonensis</name>
    <dbReference type="NCBI Taxonomy" id="702744"/>
    <lineage>
        <taxon>Bacteria</taxon>
        <taxon>Bacillati</taxon>
        <taxon>Actinomycetota</taxon>
        <taxon>Actinomycetes</taxon>
        <taxon>Streptosporangiales</taxon>
        <taxon>Nocardiopsidaceae</taxon>
        <taxon>Salinactinospora</taxon>
    </lineage>
</organism>
<keyword evidence="7" id="KW-1185">Reference proteome</keyword>
<keyword evidence="6" id="KW-0269">Exonuclease</keyword>
<dbReference type="Pfam" id="PF00476">
    <property type="entry name" value="DNA_pol_A"/>
    <property type="match status" value="1"/>
</dbReference>
<accession>A0ABP7EX81</accession>
<feature type="region of interest" description="Disordered" evidence="4">
    <location>
        <begin position="440"/>
        <end position="464"/>
    </location>
</feature>
<dbReference type="GO" id="GO:0004527">
    <property type="term" value="F:exonuclease activity"/>
    <property type="evidence" value="ECO:0007669"/>
    <property type="project" value="UniProtKB-KW"/>
</dbReference>
<evidence type="ECO:0000256" key="4">
    <source>
        <dbReference type="SAM" id="MobiDB-lite"/>
    </source>
</evidence>
<proteinExistence type="predicted"/>
<gene>
    <name evidence="6" type="ORF">GCM10022402_03000</name>
</gene>
<feature type="domain" description="DNA-directed DNA polymerase family A palm" evidence="5">
    <location>
        <begin position="321"/>
        <end position="525"/>
    </location>
</feature>
<dbReference type="InterPro" id="IPR043502">
    <property type="entry name" value="DNA/RNA_pol_sf"/>
</dbReference>
<dbReference type="InterPro" id="IPR002298">
    <property type="entry name" value="DNA_polymerase_A"/>
</dbReference>
<dbReference type="NCBIfam" id="NF011538">
    <property type="entry name" value="PRK14975.1-1"/>
    <property type="match status" value="1"/>
</dbReference>
<dbReference type="Gene3D" id="1.10.150.20">
    <property type="entry name" value="5' to 3' exonuclease, C-terminal subdomain"/>
    <property type="match status" value="1"/>
</dbReference>
<evidence type="ECO:0000313" key="7">
    <source>
        <dbReference type="Proteomes" id="UP001500908"/>
    </source>
</evidence>